<feature type="domain" description="Alpha/beta hydrolase fold-3" evidence="2">
    <location>
        <begin position="97"/>
        <end position="310"/>
    </location>
</feature>
<reference evidence="3 4" key="1">
    <citation type="journal article" date="2016" name="Mol. Biol. Evol.">
        <title>Comparative Genomics of Early-Diverging Mushroom-Forming Fungi Provides Insights into the Origins of Lignocellulose Decay Capabilities.</title>
        <authorList>
            <person name="Nagy L.G."/>
            <person name="Riley R."/>
            <person name="Tritt A."/>
            <person name="Adam C."/>
            <person name="Daum C."/>
            <person name="Floudas D."/>
            <person name="Sun H."/>
            <person name="Yadav J.S."/>
            <person name="Pangilinan J."/>
            <person name="Larsson K.H."/>
            <person name="Matsuura K."/>
            <person name="Barry K."/>
            <person name="Labutti K."/>
            <person name="Kuo R."/>
            <person name="Ohm R.A."/>
            <person name="Bhattacharya S.S."/>
            <person name="Shirouzu T."/>
            <person name="Yoshinaga Y."/>
            <person name="Martin F.M."/>
            <person name="Grigoriev I.V."/>
            <person name="Hibbett D.S."/>
        </authorList>
    </citation>
    <scope>NUCLEOTIDE SEQUENCE [LARGE SCALE GENOMIC DNA]</scope>
    <source>
        <strain evidence="3 4">L-15889</strain>
    </source>
</reference>
<dbReference type="InterPro" id="IPR029058">
    <property type="entry name" value="AB_hydrolase_fold"/>
</dbReference>
<dbReference type="InterPro" id="IPR013094">
    <property type="entry name" value="AB_hydrolase_3"/>
</dbReference>
<dbReference type="Proteomes" id="UP000076727">
    <property type="component" value="Unassembled WGS sequence"/>
</dbReference>
<name>A0A165ME66_9APHY</name>
<protein>
    <recommendedName>
        <fullName evidence="2">Alpha/beta hydrolase fold-3 domain-containing protein</fullName>
    </recommendedName>
</protein>
<dbReference type="Pfam" id="PF07859">
    <property type="entry name" value="Abhydrolase_3"/>
    <property type="match status" value="1"/>
</dbReference>
<dbReference type="EMBL" id="KV429103">
    <property type="protein sequence ID" value="KZT65562.1"/>
    <property type="molecule type" value="Genomic_DNA"/>
</dbReference>
<dbReference type="Gene3D" id="3.40.50.1820">
    <property type="entry name" value="alpha/beta hydrolase"/>
    <property type="match status" value="1"/>
</dbReference>
<dbReference type="STRING" id="1314783.A0A165ME66"/>
<gene>
    <name evidence="3" type="ORF">DAEQUDRAFT_746971</name>
</gene>
<dbReference type="OrthoDB" id="408631at2759"/>
<dbReference type="SUPFAM" id="SSF53474">
    <property type="entry name" value="alpha/beta-Hydrolases"/>
    <property type="match status" value="1"/>
</dbReference>
<dbReference type="PANTHER" id="PTHR48081">
    <property type="entry name" value="AB HYDROLASE SUPERFAMILY PROTEIN C4A8.06C"/>
    <property type="match status" value="1"/>
</dbReference>
<keyword evidence="1" id="KW-0378">Hydrolase</keyword>
<dbReference type="GO" id="GO:0016787">
    <property type="term" value="F:hydrolase activity"/>
    <property type="evidence" value="ECO:0007669"/>
    <property type="project" value="UniProtKB-KW"/>
</dbReference>
<sequence length="339" mass="37493">MTVDSDAQSERNLYQPVHPDILPKLDPEFAAFWNAHNAYVVPLEQRPWDPACRKDPVLGGSVPPEVGKVEDIKLSNFDIRVFTPEGTPPEEGWPVFIYLHGGGWVLGNINTNNSFSATVCKRASCLVVSVNYRLAPEDPYPAAVEDSVEVLNWVYHGGKARLNANVSKIAVGGSSSGGNLAAVLAHKAVQVQPPIPLIFQLLIVPVVDNTASSSGVPFRSWAENKNTVQLTPARMLWFRDQYLPNHADRAAWQSSPIFAPDESFRKLPRACVMVMGLDILRDEALAYADKMERAGVDTEVMFYENAPHPILSMDVFCGLADVLSTMLCRQWLKPSMQHK</sequence>
<accession>A0A165ME66</accession>
<dbReference type="AlphaFoldDB" id="A0A165ME66"/>
<organism evidence="3 4">
    <name type="scientific">Daedalea quercina L-15889</name>
    <dbReference type="NCBI Taxonomy" id="1314783"/>
    <lineage>
        <taxon>Eukaryota</taxon>
        <taxon>Fungi</taxon>
        <taxon>Dikarya</taxon>
        <taxon>Basidiomycota</taxon>
        <taxon>Agaricomycotina</taxon>
        <taxon>Agaricomycetes</taxon>
        <taxon>Polyporales</taxon>
        <taxon>Fomitopsis</taxon>
    </lineage>
</organism>
<evidence type="ECO:0000259" key="2">
    <source>
        <dbReference type="Pfam" id="PF07859"/>
    </source>
</evidence>
<keyword evidence="4" id="KW-1185">Reference proteome</keyword>
<dbReference type="InterPro" id="IPR050300">
    <property type="entry name" value="GDXG_lipolytic_enzyme"/>
</dbReference>
<evidence type="ECO:0000313" key="3">
    <source>
        <dbReference type="EMBL" id="KZT65562.1"/>
    </source>
</evidence>
<evidence type="ECO:0000256" key="1">
    <source>
        <dbReference type="ARBA" id="ARBA00022801"/>
    </source>
</evidence>
<dbReference type="PANTHER" id="PTHR48081:SF8">
    <property type="entry name" value="ALPHA_BETA HYDROLASE FOLD-3 DOMAIN-CONTAINING PROTEIN-RELATED"/>
    <property type="match status" value="1"/>
</dbReference>
<evidence type="ECO:0000313" key="4">
    <source>
        <dbReference type="Proteomes" id="UP000076727"/>
    </source>
</evidence>
<proteinExistence type="predicted"/>